<feature type="domain" description="DNA polymerase delta subunit OB-fold" evidence="6">
    <location>
        <begin position="94"/>
        <end position="223"/>
    </location>
</feature>
<dbReference type="Pfam" id="PF04042">
    <property type="entry name" value="DNA_pol_E_B"/>
    <property type="match status" value="1"/>
</dbReference>
<sequence>MSFKVCNEIEKDTLIELLDQYKRIEKSLSKVQNCIVDNDDVENDNKLKSIIEKQLESTDVDMLSIKRTEVSYSYQKERFIPPKKAVTTKSTDIQYSSIYFNRLEKLRPMLQEHIEKKHTGVTIHKILHLKPTGEECILIGTIYKDMELKPNILKQYAADRDLKVAPQSSKSYISDGDKLYFEDDTGRVKLIGSQEIVDGLVTGLNVAIRGKCLVSDEFEIHDIILPGVPPQTYLKEVEELNDDVYVALVSSILVGNPNSIFQTNLLLDYLNGSLGMNTEQTLVSKIARLIIVGNSVHKEDEPPETFMKFNTKKEILEKQKKLARPIKEFDSFVSELCQTIPVDIIPGTTDPTNTSLPQAPLNVCLFPFARQNSNFNPVTNPYESFIGGRIFLGTSGQNIDNAARYMKSENKIEILEKTLVWRHISPTSPDTLPCDALDEDPFIIEHCPHVYFIGNQDQYDSKLLKGPNDESIRVILVPKFSETSTIVLLNLKTLDTTPIQFDTSTFFPHSPSTN</sequence>
<dbReference type="PANTHER" id="PTHR10416">
    <property type="entry name" value="DNA POLYMERASE DELTA SUBUNIT 2"/>
    <property type="match status" value="1"/>
</dbReference>
<dbReference type="Gene3D" id="3.60.21.50">
    <property type="match status" value="1"/>
</dbReference>
<dbReference type="FunFam" id="3.60.21.50:FF:000002">
    <property type="entry name" value="DNA polymerase delta small subunit"/>
    <property type="match status" value="1"/>
</dbReference>
<dbReference type="EMBL" id="LODT01000020">
    <property type="protein sequence ID" value="KYQ99910.1"/>
    <property type="molecule type" value="Genomic_DNA"/>
</dbReference>
<protein>
    <submittedName>
        <fullName evidence="7">DNA polymerase delta subunit 2</fullName>
    </submittedName>
</protein>
<dbReference type="InterPro" id="IPR040663">
    <property type="entry name" value="DNA_pol_D_N"/>
</dbReference>
<dbReference type="InParanoid" id="A0A152A1G1"/>
<evidence type="ECO:0000256" key="4">
    <source>
        <dbReference type="ARBA" id="ARBA00023242"/>
    </source>
</evidence>
<dbReference type="InterPro" id="IPR007185">
    <property type="entry name" value="DNA_pol_a/d/e_bsu"/>
</dbReference>
<organism evidence="7 8">
    <name type="scientific">Tieghemostelium lacteum</name>
    <name type="common">Slime mold</name>
    <name type="synonym">Dictyostelium lacteum</name>
    <dbReference type="NCBI Taxonomy" id="361077"/>
    <lineage>
        <taxon>Eukaryota</taxon>
        <taxon>Amoebozoa</taxon>
        <taxon>Evosea</taxon>
        <taxon>Eumycetozoa</taxon>
        <taxon>Dictyostelia</taxon>
        <taxon>Dictyosteliales</taxon>
        <taxon>Raperosteliaceae</taxon>
        <taxon>Tieghemostelium</taxon>
    </lineage>
</organism>
<name>A0A152A1G1_TIELA</name>
<dbReference type="GO" id="GO:0043625">
    <property type="term" value="C:delta DNA polymerase complex"/>
    <property type="evidence" value="ECO:0007669"/>
    <property type="project" value="TreeGrafter"/>
</dbReference>
<dbReference type="GO" id="GO:0003677">
    <property type="term" value="F:DNA binding"/>
    <property type="evidence" value="ECO:0007669"/>
    <property type="project" value="InterPro"/>
</dbReference>
<evidence type="ECO:0000313" key="7">
    <source>
        <dbReference type="EMBL" id="KYQ99910.1"/>
    </source>
</evidence>
<dbReference type="Gene3D" id="2.40.50.430">
    <property type="match status" value="1"/>
</dbReference>
<comment type="similarity">
    <text evidence="2">Belongs to the DNA polymerase delta/II small subunit family.</text>
</comment>
<dbReference type="FunCoup" id="A0A152A1G1">
    <property type="interactions" value="424"/>
</dbReference>
<gene>
    <name evidence="7" type="ORF">DLAC_03877</name>
</gene>
<dbReference type="Pfam" id="PF18018">
    <property type="entry name" value="DNA_pol_D_N"/>
    <property type="match status" value="1"/>
</dbReference>
<dbReference type="GO" id="GO:1902969">
    <property type="term" value="P:mitotic DNA replication"/>
    <property type="evidence" value="ECO:0007669"/>
    <property type="project" value="UniProtKB-ARBA"/>
</dbReference>
<comment type="subcellular location">
    <subcellularLocation>
        <location evidence="1">Nucleus</location>
    </subcellularLocation>
</comment>
<proteinExistence type="inferred from homology"/>
<evidence type="ECO:0000256" key="1">
    <source>
        <dbReference type="ARBA" id="ARBA00004123"/>
    </source>
</evidence>
<evidence type="ECO:0000259" key="6">
    <source>
        <dbReference type="Pfam" id="PF18018"/>
    </source>
</evidence>
<keyword evidence="8" id="KW-1185">Reference proteome</keyword>
<dbReference type="OrthoDB" id="3763at2759"/>
<dbReference type="GO" id="GO:0006271">
    <property type="term" value="P:DNA strand elongation involved in DNA replication"/>
    <property type="evidence" value="ECO:0007669"/>
    <property type="project" value="TreeGrafter"/>
</dbReference>
<evidence type="ECO:0000259" key="5">
    <source>
        <dbReference type="Pfam" id="PF04042"/>
    </source>
</evidence>
<reference evidence="7 8" key="1">
    <citation type="submission" date="2015-12" db="EMBL/GenBank/DDBJ databases">
        <title>Dictyostelia acquired genes for synthesis and detection of signals that induce cell-type specialization by lateral gene transfer from prokaryotes.</title>
        <authorList>
            <person name="Gloeckner G."/>
            <person name="Schaap P."/>
        </authorList>
    </citation>
    <scope>NUCLEOTIDE SEQUENCE [LARGE SCALE GENOMIC DNA]</scope>
    <source>
        <strain evidence="7 8">TK</strain>
    </source>
</reference>
<dbReference type="OMA" id="HCILIGT"/>
<evidence type="ECO:0000313" key="8">
    <source>
        <dbReference type="Proteomes" id="UP000076078"/>
    </source>
</evidence>
<dbReference type="AlphaFoldDB" id="A0A152A1G1"/>
<keyword evidence="3" id="KW-0235">DNA replication</keyword>
<evidence type="ECO:0000256" key="2">
    <source>
        <dbReference type="ARBA" id="ARBA00006035"/>
    </source>
</evidence>
<dbReference type="InterPro" id="IPR024826">
    <property type="entry name" value="DNA_pol_delta/II_ssu"/>
</dbReference>
<keyword evidence="4" id="KW-0539">Nucleus</keyword>
<accession>A0A152A1G1</accession>
<dbReference type="PANTHER" id="PTHR10416:SF0">
    <property type="entry name" value="DNA POLYMERASE DELTA SUBUNIT 2"/>
    <property type="match status" value="1"/>
</dbReference>
<dbReference type="Proteomes" id="UP000076078">
    <property type="component" value="Unassembled WGS sequence"/>
</dbReference>
<feature type="domain" description="DNA polymerase alpha/delta/epsilon subunit B" evidence="5">
    <location>
        <begin position="250"/>
        <end position="459"/>
    </location>
</feature>
<evidence type="ECO:0000256" key="3">
    <source>
        <dbReference type="ARBA" id="ARBA00022705"/>
    </source>
</evidence>
<dbReference type="STRING" id="361077.A0A152A1G1"/>
<comment type="caution">
    <text evidence="7">The sequence shown here is derived from an EMBL/GenBank/DDBJ whole genome shotgun (WGS) entry which is preliminary data.</text>
</comment>